<feature type="domain" description="Competence protein CoiA nuclease-like" evidence="1">
    <location>
        <begin position="62"/>
        <end position="204"/>
    </location>
</feature>
<organism evidence="3 4">
    <name type="scientific">Enterococcus alcedinis</name>
    <dbReference type="NCBI Taxonomy" id="1274384"/>
    <lineage>
        <taxon>Bacteria</taxon>
        <taxon>Bacillati</taxon>
        <taxon>Bacillota</taxon>
        <taxon>Bacilli</taxon>
        <taxon>Lactobacillales</taxon>
        <taxon>Enterococcaceae</taxon>
        <taxon>Enterococcus</taxon>
    </lineage>
</organism>
<evidence type="ECO:0000259" key="1">
    <source>
        <dbReference type="Pfam" id="PF06054"/>
    </source>
</evidence>
<dbReference type="AlphaFoldDB" id="A0A917JIA0"/>
<reference evidence="3" key="2">
    <citation type="submission" date="2020-09" db="EMBL/GenBank/DDBJ databases">
        <authorList>
            <person name="Sun Q."/>
            <person name="Sedlacek I."/>
        </authorList>
    </citation>
    <scope>NUCLEOTIDE SEQUENCE</scope>
    <source>
        <strain evidence="3">CCM 8433</strain>
    </source>
</reference>
<dbReference type="Pfam" id="PF25164">
    <property type="entry name" value="CoiA_N"/>
    <property type="match status" value="1"/>
</dbReference>
<evidence type="ECO:0000259" key="2">
    <source>
        <dbReference type="Pfam" id="PF25164"/>
    </source>
</evidence>
<reference evidence="3" key="1">
    <citation type="journal article" date="2014" name="Int. J. Syst. Evol. Microbiol.">
        <title>Complete genome sequence of Corynebacterium casei LMG S-19264T (=DSM 44701T), isolated from a smear-ripened cheese.</title>
        <authorList>
            <consortium name="US DOE Joint Genome Institute (JGI-PGF)"/>
            <person name="Walter F."/>
            <person name="Albersmeier A."/>
            <person name="Kalinowski J."/>
            <person name="Ruckert C."/>
        </authorList>
    </citation>
    <scope>NUCLEOTIDE SEQUENCE</scope>
    <source>
        <strain evidence="3">CCM 8433</strain>
    </source>
</reference>
<keyword evidence="4" id="KW-1185">Reference proteome</keyword>
<protein>
    <submittedName>
        <fullName evidence="3">Competence protein CoiA</fullName>
    </submittedName>
</protein>
<name>A0A917JIA0_9ENTE</name>
<dbReference type="RefSeq" id="WP_188368175.1">
    <property type="nucleotide sequence ID" value="NZ_BMDT01000010.1"/>
</dbReference>
<feature type="domain" description="Competence protein CoiA-like N-terminal" evidence="2">
    <location>
        <begin position="20"/>
        <end position="57"/>
    </location>
</feature>
<sequence>MFVAEDIQGQKIWAQDCFTQQKGSWHCPSCKGQVRLKRGPLLAAHFAHVSLVDDCQSFSEGETAEHLSGKMLLGRWAKGSELEAYLPELKQRPDVLWGNLAMEFQCSSLAFERFVERTEKYIKQGYAPWWILGEKFHPKQRLSDFQKACCYYEPLSGIKLWLLSERTQTIQLCYNLQWHYQKGHLYERKNFQYERQSLRRILLEKPLASTDSIWGNLEFKKALAQKLLRCAEKILLLQERFYVQAAHILYLPDWCYEPSRYFFFFEEELLYLRWCVLHSHSYNQWFEQIDKILLKWPFPLISRTSILQKIYEESCLLAEIKK</sequence>
<accession>A0A917JIA0</accession>
<dbReference type="Proteomes" id="UP000622610">
    <property type="component" value="Unassembled WGS sequence"/>
</dbReference>
<comment type="caution">
    <text evidence="3">The sequence shown here is derived from an EMBL/GenBank/DDBJ whole genome shotgun (WGS) entry which is preliminary data.</text>
</comment>
<dbReference type="InterPro" id="IPR057253">
    <property type="entry name" value="CoiA-like_N"/>
</dbReference>
<dbReference type="EMBL" id="BMDT01000010">
    <property type="protein sequence ID" value="GGI66345.1"/>
    <property type="molecule type" value="Genomic_DNA"/>
</dbReference>
<evidence type="ECO:0000313" key="3">
    <source>
        <dbReference type="EMBL" id="GGI66345.1"/>
    </source>
</evidence>
<dbReference type="InterPro" id="IPR010330">
    <property type="entry name" value="CoiA_nuc"/>
</dbReference>
<dbReference type="Pfam" id="PF06054">
    <property type="entry name" value="CoiA_nuc"/>
    <property type="match status" value="1"/>
</dbReference>
<evidence type="ECO:0000313" key="4">
    <source>
        <dbReference type="Proteomes" id="UP000622610"/>
    </source>
</evidence>
<gene>
    <name evidence="3" type="primary">coiA</name>
    <name evidence="3" type="ORF">GCM10011482_19990</name>
</gene>
<proteinExistence type="predicted"/>